<dbReference type="EMBL" id="JAENGY010000265">
    <property type="protein sequence ID" value="KAG6967614.1"/>
    <property type="molecule type" value="Genomic_DNA"/>
</dbReference>
<keyword evidence="2" id="KW-1185">Reference proteome</keyword>
<organism evidence="1 2">
    <name type="scientific">Phytophthora aleatoria</name>
    <dbReference type="NCBI Taxonomy" id="2496075"/>
    <lineage>
        <taxon>Eukaryota</taxon>
        <taxon>Sar</taxon>
        <taxon>Stramenopiles</taxon>
        <taxon>Oomycota</taxon>
        <taxon>Peronosporomycetes</taxon>
        <taxon>Peronosporales</taxon>
        <taxon>Peronosporaceae</taxon>
        <taxon>Phytophthora</taxon>
    </lineage>
</organism>
<comment type="caution">
    <text evidence="1">The sequence shown here is derived from an EMBL/GenBank/DDBJ whole genome shotgun (WGS) entry which is preliminary data.</text>
</comment>
<sequence length="104" mass="11800">MGEAPADECTAKKDPCRGLDMAATMPTLRSSRQGRWAWLLDSRTEIRAPARAHLFLELLDCVAGHSRRMPRHRCLAKSRFVTEARGLSFSVSSVGRFFAMYTYY</sequence>
<dbReference type="Proteomes" id="UP000709295">
    <property type="component" value="Unassembled WGS sequence"/>
</dbReference>
<name>A0A8J5M5Z9_9STRA</name>
<evidence type="ECO:0000313" key="2">
    <source>
        <dbReference type="Proteomes" id="UP000709295"/>
    </source>
</evidence>
<proteinExistence type="predicted"/>
<evidence type="ECO:0000313" key="1">
    <source>
        <dbReference type="EMBL" id="KAG6967614.1"/>
    </source>
</evidence>
<accession>A0A8J5M5Z9</accession>
<protein>
    <submittedName>
        <fullName evidence="1">Uncharacterized protein</fullName>
    </submittedName>
</protein>
<dbReference type="AlphaFoldDB" id="A0A8J5M5Z9"/>
<reference evidence="1" key="1">
    <citation type="submission" date="2021-01" db="EMBL/GenBank/DDBJ databases">
        <title>Phytophthora aleatoria, a newly-described species from Pinus radiata is distinct from Phytophthora cactorum isolates based on comparative genomics.</title>
        <authorList>
            <person name="Mcdougal R."/>
            <person name="Panda P."/>
            <person name="Williams N."/>
            <person name="Studholme D.J."/>
        </authorList>
    </citation>
    <scope>NUCLEOTIDE SEQUENCE</scope>
    <source>
        <strain evidence="1">NZFS 4037</strain>
    </source>
</reference>
<gene>
    <name evidence="1" type="ORF">JG688_00006215</name>
</gene>